<proteinExistence type="predicted"/>
<gene>
    <name evidence="4" type="ORF">GSOID_T00011544001</name>
</gene>
<name>E4WXB3_OIKDI</name>
<dbReference type="InParanoid" id="E4WXB3"/>
<evidence type="ECO:0000259" key="3">
    <source>
        <dbReference type="PROSITE" id="PS51034"/>
    </source>
</evidence>
<evidence type="ECO:0000313" key="5">
    <source>
        <dbReference type="Proteomes" id="UP000001307"/>
    </source>
</evidence>
<reference evidence="4" key="1">
    <citation type="journal article" date="2010" name="Science">
        <title>Plasticity of animal genome architecture unmasked by rapid evolution of a pelagic tunicate.</title>
        <authorList>
            <person name="Denoeud F."/>
            <person name="Henriet S."/>
            <person name="Mungpakdee S."/>
            <person name="Aury J.M."/>
            <person name="Da Silva C."/>
            <person name="Brinkmann H."/>
            <person name="Mikhaleva J."/>
            <person name="Olsen L.C."/>
            <person name="Jubin C."/>
            <person name="Canestro C."/>
            <person name="Bouquet J.M."/>
            <person name="Danks G."/>
            <person name="Poulain J."/>
            <person name="Campsteijn C."/>
            <person name="Adamski M."/>
            <person name="Cross I."/>
            <person name="Yadetie F."/>
            <person name="Muffato M."/>
            <person name="Louis A."/>
            <person name="Butcher S."/>
            <person name="Tsagkogeorga G."/>
            <person name="Konrad A."/>
            <person name="Singh S."/>
            <person name="Jensen M.F."/>
            <person name="Cong E.H."/>
            <person name="Eikeseth-Otteraa H."/>
            <person name="Noel B."/>
            <person name="Anthouard V."/>
            <person name="Porcel B.M."/>
            <person name="Kachouri-Lafond R."/>
            <person name="Nishino A."/>
            <person name="Ugolini M."/>
            <person name="Chourrout P."/>
            <person name="Nishida H."/>
            <person name="Aasland R."/>
            <person name="Huzurbazar S."/>
            <person name="Westhof E."/>
            <person name="Delsuc F."/>
            <person name="Lehrach H."/>
            <person name="Reinhardt R."/>
            <person name="Weissenbach J."/>
            <person name="Roy S.W."/>
            <person name="Artiguenave F."/>
            <person name="Postlethwait J.H."/>
            <person name="Manak J.R."/>
            <person name="Thompson E.M."/>
            <person name="Jaillon O."/>
            <person name="Du Pasquier L."/>
            <person name="Boudinot P."/>
            <person name="Liberles D.A."/>
            <person name="Volff J.N."/>
            <person name="Philippe H."/>
            <person name="Lenhard B."/>
            <person name="Roest Crollius H."/>
            <person name="Wincker P."/>
            <person name="Chourrout D."/>
        </authorList>
    </citation>
    <scope>NUCLEOTIDE SEQUENCE [LARGE SCALE GENOMIC DNA]</scope>
</reference>
<dbReference type="PROSITE" id="PS51034">
    <property type="entry name" value="ZP_2"/>
    <property type="match status" value="1"/>
</dbReference>
<evidence type="ECO:0000313" key="4">
    <source>
        <dbReference type="EMBL" id="CBY22005.1"/>
    </source>
</evidence>
<dbReference type="EMBL" id="FN653018">
    <property type="protein sequence ID" value="CBY22005.1"/>
    <property type="molecule type" value="Genomic_DNA"/>
</dbReference>
<organism evidence="4">
    <name type="scientific">Oikopleura dioica</name>
    <name type="common">Tunicate</name>
    <dbReference type="NCBI Taxonomy" id="34765"/>
    <lineage>
        <taxon>Eukaryota</taxon>
        <taxon>Metazoa</taxon>
        <taxon>Chordata</taxon>
        <taxon>Tunicata</taxon>
        <taxon>Appendicularia</taxon>
        <taxon>Copelata</taxon>
        <taxon>Oikopleuridae</taxon>
        <taxon>Oikopleura</taxon>
    </lineage>
</organism>
<evidence type="ECO:0000256" key="2">
    <source>
        <dbReference type="SAM" id="SignalP"/>
    </source>
</evidence>
<dbReference type="SMART" id="SM00241">
    <property type="entry name" value="ZP"/>
    <property type="match status" value="1"/>
</dbReference>
<sequence>MDLRDGLLILTFIGLATSSFPTCPQDLRSQGTSVFITRCNLEEFTIFLEPQCYEDISSGSHVDPDKWIITSYKASDVEGFDKNVNQTCAQTKQNVAQTYWLNGDRQENVLADTFSFQHSDCGEIELKNSGEGTDSYYEVWISQLEGRELIIGEWNVRCVVQNEEYNAAEYNVNTTRDASFDSTGIVNALALEIQSLESEAVRLGELQKVVVKTTASSAKFNETFDFRLDRCWGNNGEPGQSDKLRTMVILGGQTSGCPNSPIITSYTPKDFEFRTFKFPGSDTVRIQCEVKICEKNESGCEDPDCSENVRKRRSTGGQKKVLTEASFFHENDV</sequence>
<dbReference type="OrthoDB" id="6139674at2759"/>
<dbReference type="InterPro" id="IPR001507">
    <property type="entry name" value="ZP_dom"/>
</dbReference>
<keyword evidence="5" id="KW-1185">Reference proteome</keyword>
<dbReference type="InterPro" id="IPR055355">
    <property type="entry name" value="ZP-C"/>
</dbReference>
<dbReference type="Proteomes" id="UP000001307">
    <property type="component" value="Unassembled WGS sequence"/>
</dbReference>
<protein>
    <recommendedName>
        <fullName evidence="3">ZP domain-containing protein</fullName>
    </recommendedName>
</protein>
<feature type="chain" id="PRO_5003189691" description="ZP domain-containing protein" evidence="2">
    <location>
        <begin position="19"/>
        <end position="333"/>
    </location>
</feature>
<dbReference type="Pfam" id="PF00100">
    <property type="entry name" value="Zona_pellucida"/>
    <property type="match status" value="1"/>
</dbReference>
<dbReference type="Gene3D" id="2.60.40.4100">
    <property type="entry name" value="Zona pellucida, ZP-C domain"/>
    <property type="match status" value="1"/>
</dbReference>
<keyword evidence="1" id="KW-1015">Disulfide bond</keyword>
<dbReference type="AlphaFoldDB" id="E4WXB3"/>
<feature type="signal peptide" evidence="2">
    <location>
        <begin position="1"/>
        <end position="18"/>
    </location>
</feature>
<dbReference type="InterPro" id="IPR042235">
    <property type="entry name" value="ZP-C_dom"/>
</dbReference>
<evidence type="ECO:0000256" key="1">
    <source>
        <dbReference type="ARBA" id="ARBA00023157"/>
    </source>
</evidence>
<feature type="domain" description="ZP" evidence="3">
    <location>
        <begin position="51"/>
        <end position="312"/>
    </location>
</feature>
<keyword evidence="2" id="KW-0732">Signal</keyword>
<accession>E4WXB3</accession>